<protein>
    <submittedName>
        <fullName evidence="2">Uncharacterized protein</fullName>
    </submittedName>
</protein>
<proteinExistence type="predicted"/>
<feature type="compositionally biased region" description="Gly residues" evidence="1">
    <location>
        <begin position="36"/>
        <end position="46"/>
    </location>
</feature>
<organism evidence="2 3">
    <name type="scientific">Oryza glaberrima</name>
    <name type="common">African rice</name>
    <dbReference type="NCBI Taxonomy" id="4538"/>
    <lineage>
        <taxon>Eukaryota</taxon>
        <taxon>Viridiplantae</taxon>
        <taxon>Streptophyta</taxon>
        <taxon>Embryophyta</taxon>
        <taxon>Tracheophyta</taxon>
        <taxon>Spermatophyta</taxon>
        <taxon>Magnoliopsida</taxon>
        <taxon>Liliopsida</taxon>
        <taxon>Poales</taxon>
        <taxon>Poaceae</taxon>
        <taxon>BOP clade</taxon>
        <taxon>Oryzoideae</taxon>
        <taxon>Oryzeae</taxon>
        <taxon>Oryzinae</taxon>
        <taxon>Oryza</taxon>
    </lineage>
</organism>
<feature type="compositionally biased region" description="Low complexity" evidence="1">
    <location>
        <begin position="25"/>
        <end position="35"/>
    </location>
</feature>
<keyword evidence="3" id="KW-1185">Reference proteome</keyword>
<name>I1QJS6_ORYGL</name>
<evidence type="ECO:0000313" key="3">
    <source>
        <dbReference type="Proteomes" id="UP000007306"/>
    </source>
</evidence>
<dbReference type="Gramene" id="ORGLA08G0167700.1">
    <property type="protein sequence ID" value="ORGLA08G0167700.1"/>
    <property type="gene ID" value="ORGLA08G0167700"/>
</dbReference>
<sequence length="208" mass="22412">MRAEMGCGGQAQGKRGGLRAERPRSSTAAGERTSTAGGGGGHNGGGGRRRSVVAVGELRRPTQPTTLPKKGRSMATTVVRQMNSEYEGPHAELLGDDGQPPNLVEVRDLREDDLHDAKEDHVVCLLQPAALVHRFSTGLQLMVAVLHDPTVITHKSGAAVFGVLEAFESVRLIGCQSDVVELHLLTNRWLWDAQFFPDLPIQSMSEGF</sequence>
<evidence type="ECO:0000256" key="1">
    <source>
        <dbReference type="SAM" id="MobiDB-lite"/>
    </source>
</evidence>
<accession>I1QJS6</accession>
<reference evidence="2" key="1">
    <citation type="submission" date="2015-06" db="UniProtKB">
        <authorList>
            <consortium name="EnsemblPlants"/>
        </authorList>
    </citation>
    <scope>IDENTIFICATION</scope>
</reference>
<feature type="compositionally biased region" description="Gly residues" evidence="1">
    <location>
        <begin position="1"/>
        <end position="15"/>
    </location>
</feature>
<dbReference type="EnsemblPlants" id="ORGLA08G0167700.1">
    <property type="protein sequence ID" value="ORGLA08G0167700.1"/>
    <property type="gene ID" value="ORGLA08G0167700"/>
</dbReference>
<dbReference type="Proteomes" id="UP000007306">
    <property type="component" value="Chromosome 8"/>
</dbReference>
<dbReference type="AlphaFoldDB" id="I1QJS6"/>
<evidence type="ECO:0000313" key="2">
    <source>
        <dbReference type="EnsemblPlants" id="ORGLA08G0167700.1"/>
    </source>
</evidence>
<feature type="region of interest" description="Disordered" evidence="1">
    <location>
        <begin position="1"/>
        <end position="74"/>
    </location>
</feature>
<reference evidence="2 3" key="2">
    <citation type="submission" date="2018-04" db="EMBL/GenBank/DDBJ databases">
        <title>OglaRS2 (Oryza glaberrima Reference Sequence Version 2).</title>
        <authorList>
            <person name="Zhang J."/>
            <person name="Kudrna D."/>
            <person name="Lee S."/>
            <person name="Talag J."/>
            <person name="Rajasekar S."/>
            <person name="Wing R.A."/>
        </authorList>
    </citation>
    <scope>NUCLEOTIDE SEQUENCE [LARGE SCALE GENOMIC DNA]</scope>
    <source>
        <strain evidence="2 3">cv. IRGC 96717</strain>
    </source>
</reference>
<dbReference type="HOGENOM" id="CLU_1323862_0_0_1"/>